<evidence type="ECO:0000313" key="2">
    <source>
        <dbReference type="EMBL" id="QQD19823.1"/>
    </source>
</evidence>
<reference evidence="2 3" key="1">
    <citation type="submission" date="2020-12" db="EMBL/GenBank/DDBJ databases">
        <authorList>
            <person name="Shan Y."/>
        </authorList>
    </citation>
    <scope>NUCLEOTIDE SEQUENCE [LARGE SCALE GENOMIC DNA]</scope>
    <source>
        <strain evidence="3">csc3.9</strain>
    </source>
</reference>
<dbReference type="Proteomes" id="UP000596063">
    <property type="component" value="Chromosome"/>
</dbReference>
<sequence>MTAIAAAIVSVMLVACEDEASSQAEGVGLSSIEQQGERATSTPPAASSLSNDKAESELSSTPPSLDLSYSEDDIDVRDLSEEEVSRYQMEGWFESQNGGDKKLSVKPKIRLKEDATLEQTMGNYRDSLDGAEMGIEYKTP</sequence>
<feature type="compositionally biased region" description="Low complexity" evidence="1">
    <location>
        <begin position="39"/>
        <end position="48"/>
    </location>
</feature>
<protein>
    <submittedName>
        <fullName evidence="2">Uncharacterized protein</fullName>
    </submittedName>
</protein>
<feature type="region of interest" description="Disordered" evidence="1">
    <location>
        <begin position="23"/>
        <end position="81"/>
    </location>
</feature>
<proteinExistence type="predicted"/>
<evidence type="ECO:0000256" key="1">
    <source>
        <dbReference type="SAM" id="MobiDB-lite"/>
    </source>
</evidence>
<dbReference type="KEGG" id="snan:I6N98_08300"/>
<organism evidence="2 3">
    <name type="scientific">Spongiibacter nanhainus</name>
    <dbReference type="NCBI Taxonomy" id="2794344"/>
    <lineage>
        <taxon>Bacteria</taxon>
        <taxon>Pseudomonadati</taxon>
        <taxon>Pseudomonadota</taxon>
        <taxon>Gammaproteobacteria</taxon>
        <taxon>Cellvibrionales</taxon>
        <taxon>Spongiibacteraceae</taxon>
        <taxon>Spongiibacter</taxon>
    </lineage>
</organism>
<accession>A0A7T4US05</accession>
<gene>
    <name evidence="2" type="ORF">I6N98_08300</name>
</gene>
<name>A0A7T4US05_9GAMM</name>
<dbReference type="AlphaFoldDB" id="A0A7T4US05"/>
<dbReference type="EMBL" id="CP066167">
    <property type="protein sequence ID" value="QQD19823.1"/>
    <property type="molecule type" value="Genomic_DNA"/>
</dbReference>
<keyword evidence="3" id="KW-1185">Reference proteome</keyword>
<evidence type="ECO:0000313" key="3">
    <source>
        <dbReference type="Proteomes" id="UP000596063"/>
    </source>
</evidence>